<dbReference type="GO" id="GO:0035303">
    <property type="term" value="P:regulation of dephosphorylation"/>
    <property type="evidence" value="ECO:0007669"/>
    <property type="project" value="TreeGrafter"/>
</dbReference>
<sequence>MDSEDAASSVGRLVDRLFSSDENQNIPLEQIQQDAEKLEEWWHRAQVDGLVPSRGEEWDDIPTHQTIVALFPFLLGLAKIARGNLDEREKRIQQAISYFLVFLTLLKDMQFLSKDERKYAERAIQLFQGISEDQHTNEYEKRQEKIDLWRQQKMWRHKLLQDGWSLSQMMAKTSDDTCRVDEERQREHIANMLHLAVYKVVAMAQHLMEELQLLEYGKQQQQKNVQEQSTATSQAVFLGRMRFHEPIVKQPPAFRIPKDDPCFPLHHHHHDDHTPQPQQSKPAKEEKEDDEDDKEEDIYKQRKWDDWKDDHNKGSGNSLR</sequence>
<feature type="region of interest" description="Disordered" evidence="1">
    <location>
        <begin position="249"/>
        <end position="320"/>
    </location>
</feature>
<feature type="compositionally biased region" description="Basic and acidic residues" evidence="1">
    <location>
        <begin position="297"/>
        <end position="313"/>
    </location>
</feature>
<dbReference type="GO" id="GO:0005829">
    <property type="term" value="C:cytosol"/>
    <property type="evidence" value="ECO:0007669"/>
    <property type="project" value="TreeGrafter"/>
</dbReference>
<comment type="caution">
    <text evidence="2">The sequence shown here is derived from an EMBL/GenBank/DDBJ whole genome shotgun (WGS) entry which is preliminary data.</text>
</comment>
<evidence type="ECO:0000256" key="1">
    <source>
        <dbReference type="SAM" id="MobiDB-lite"/>
    </source>
</evidence>
<dbReference type="AlphaFoldDB" id="A0AAV9I3Z9"/>
<accession>A0AAV9I3Z9</accession>
<dbReference type="PANTHER" id="PTHR10933:SF9">
    <property type="entry name" value="IMMUNOGLOBULIN-BINDING PROTEIN 1"/>
    <property type="match status" value="1"/>
</dbReference>
<feature type="compositionally biased region" description="Acidic residues" evidence="1">
    <location>
        <begin position="287"/>
        <end position="296"/>
    </location>
</feature>
<gene>
    <name evidence="2" type="ORF">GAYE_PCTG60G1337</name>
</gene>
<name>A0AAV9I3Z9_9RHOD</name>
<dbReference type="InterPro" id="IPR038511">
    <property type="entry name" value="TAP42/TAP46-like_sf"/>
</dbReference>
<dbReference type="EMBL" id="JANCYU010000015">
    <property type="protein sequence ID" value="KAK4523441.1"/>
    <property type="molecule type" value="Genomic_DNA"/>
</dbReference>
<evidence type="ECO:0000313" key="3">
    <source>
        <dbReference type="Proteomes" id="UP001300502"/>
    </source>
</evidence>
<protein>
    <submittedName>
        <fullName evidence="2">Uncharacterized protein</fullName>
    </submittedName>
</protein>
<dbReference type="InterPro" id="IPR007304">
    <property type="entry name" value="TAP46-like"/>
</dbReference>
<evidence type="ECO:0000313" key="2">
    <source>
        <dbReference type="EMBL" id="KAK4523441.1"/>
    </source>
</evidence>
<dbReference type="Gene3D" id="1.25.40.540">
    <property type="entry name" value="TAP42-like family"/>
    <property type="match status" value="1"/>
</dbReference>
<dbReference type="Proteomes" id="UP001300502">
    <property type="component" value="Unassembled WGS sequence"/>
</dbReference>
<reference evidence="2 3" key="1">
    <citation type="submission" date="2022-07" db="EMBL/GenBank/DDBJ databases">
        <title>Genome-wide signatures of adaptation to extreme environments.</title>
        <authorList>
            <person name="Cho C.H."/>
            <person name="Yoon H.S."/>
        </authorList>
    </citation>
    <scope>NUCLEOTIDE SEQUENCE [LARGE SCALE GENOMIC DNA]</scope>
    <source>
        <strain evidence="2 3">108.79 E11</strain>
    </source>
</reference>
<proteinExistence type="predicted"/>
<dbReference type="GO" id="GO:0051721">
    <property type="term" value="F:protein phosphatase 2A binding"/>
    <property type="evidence" value="ECO:0007669"/>
    <property type="project" value="TreeGrafter"/>
</dbReference>
<dbReference type="PANTHER" id="PTHR10933">
    <property type="entry name" value="IMMUNOGLOBULIN-BINDING PROTEIN 1"/>
    <property type="match status" value="1"/>
</dbReference>
<organism evidence="2 3">
    <name type="scientific">Galdieria yellowstonensis</name>
    <dbReference type="NCBI Taxonomy" id="3028027"/>
    <lineage>
        <taxon>Eukaryota</taxon>
        <taxon>Rhodophyta</taxon>
        <taxon>Bangiophyceae</taxon>
        <taxon>Galdieriales</taxon>
        <taxon>Galdieriaceae</taxon>
        <taxon>Galdieria</taxon>
    </lineage>
</organism>
<dbReference type="Pfam" id="PF04177">
    <property type="entry name" value="TAP42"/>
    <property type="match status" value="1"/>
</dbReference>
<dbReference type="GO" id="GO:0009966">
    <property type="term" value="P:regulation of signal transduction"/>
    <property type="evidence" value="ECO:0007669"/>
    <property type="project" value="InterPro"/>
</dbReference>
<keyword evidence="3" id="KW-1185">Reference proteome</keyword>